<dbReference type="GO" id="GO:0030435">
    <property type="term" value="P:sporulation resulting in formation of a cellular spore"/>
    <property type="evidence" value="ECO:0007669"/>
    <property type="project" value="UniProtKB-KW"/>
</dbReference>
<dbReference type="AlphaFoldDB" id="A0A4Z0H1M9"/>
<accession>A0A4Z0H1M9</accession>
<reference evidence="3 4" key="1">
    <citation type="journal article" date="2003" name="Int. J. Syst. Evol. Microbiol.">
        <title>Halobacillus salinus sp. nov., isolated from a salt lake on the coast of the East Sea in Korea.</title>
        <authorList>
            <person name="Yoon J.H."/>
            <person name="Kang K.H."/>
            <person name="Park Y.H."/>
        </authorList>
    </citation>
    <scope>NUCLEOTIDE SEQUENCE [LARGE SCALE GENOMIC DNA]</scope>
    <source>
        <strain evidence="3 4">HSL-3</strain>
    </source>
</reference>
<keyword evidence="4" id="KW-1185">Reference proteome</keyword>
<evidence type="ECO:0000256" key="1">
    <source>
        <dbReference type="ARBA" id="ARBA00022969"/>
    </source>
</evidence>
<evidence type="ECO:0000313" key="4">
    <source>
        <dbReference type="Proteomes" id="UP000297982"/>
    </source>
</evidence>
<dbReference type="Proteomes" id="UP000297982">
    <property type="component" value="Unassembled WGS sequence"/>
</dbReference>
<protein>
    <submittedName>
        <fullName evidence="3">Small, acid-soluble spore protein K</fullName>
    </submittedName>
</protein>
<name>A0A4Z0H1M9_9BACI</name>
<sequence length="57" mass="6420">MRNKAKNFPNVHVSHAPADQSEYLAKRPNGQINSDPQGRAAHSRERDVNQIGRNKRG</sequence>
<comment type="caution">
    <text evidence="3">The sequence shown here is derived from an EMBL/GenBank/DDBJ whole genome shotgun (WGS) entry which is preliminary data.</text>
</comment>
<dbReference type="GO" id="GO:0030436">
    <property type="term" value="P:asexual sporulation"/>
    <property type="evidence" value="ECO:0007669"/>
    <property type="project" value="InterPro"/>
</dbReference>
<dbReference type="GO" id="GO:0042601">
    <property type="term" value="C:endospore-forming forespore"/>
    <property type="evidence" value="ECO:0007669"/>
    <property type="project" value="InterPro"/>
</dbReference>
<evidence type="ECO:0000313" key="3">
    <source>
        <dbReference type="EMBL" id="TGB04020.1"/>
    </source>
</evidence>
<keyword evidence="1" id="KW-0749">Sporulation</keyword>
<dbReference type="STRING" id="192814.GCA_900166575_00956"/>
<organism evidence="3 4">
    <name type="scientific">Halobacillus salinus</name>
    <dbReference type="NCBI Taxonomy" id="192814"/>
    <lineage>
        <taxon>Bacteria</taxon>
        <taxon>Bacillati</taxon>
        <taxon>Bacillota</taxon>
        <taxon>Bacilli</taxon>
        <taxon>Bacillales</taxon>
        <taxon>Bacillaceae</taxon>
        <taxon>Halobacillus</taxon>
    </lineage>
</organism>
<proteinExistence type="predicted"/>
<dbReference type="OrthoDB" id="2382188at2"/>
<dbReference type="RefSeq" id="WP_079479382.1">
    <property type="nucleotide sequence ID" value="NZ_FVYZ01000004.1"/>
</dbReference>
<feature type="region of interest" description="Disordered" evidence="2">
    <location>
        <begin position="1"/>
        <end position="57"/>
    </location>
</feature>
<evidence type="ECO:0000256" key="2">
    <source>
        <dbReference type="SAM" id="MobiDB-lite"/>
    </source>
</evidence>
<gene>
    <name evidence="3" type="ORF">E4663_03155</name>
</gene>
<dbReference type="EMBL" id="SRJC01000001">
    <property type="protein sequence ID" value="TGB04020.1"/>
    <property type="molecule type" value="Genomic_DNA"/>
</dbReference>
<dbReference type="Pfam" id="PF08176">
    <property type="entry name" value="SspK"/>
    <property type="match status" value="1"/>
</dbReference>
<dbReference type="InterPro" id="IPR012611">
    <property type="entry name" value="SASP_SspK"/>
</dbReference>